<name>A0AAD8EQ86_DIPPU</name>
<reference evidence="2" key="1">
    <citation type="journal article" date="2023" name="IScience">
        <title>Live-bearing cockroach genome reveals convergent evolutionary mechanisms linked to viviparity in insects and beyond.</title>
        <authorList>
            <person name="Fouks B."/>
            <person name="Harrison M.C."/>
            <person name="Mikhailova A.A."/>
            <person name="Marchal E."/>
            <person name="English S."/>
            <person name="Carruthers M."/>
            <person name="Jennings E.C."/>
            <person name="Chiamaka E.L."/>
            <person name="Frigard R.A."/>
            <person name="Pippel M."/>
            <person name="Attardo G.M."/>
            <person name="Benoit J.B."/>
            <person name="Bornberg-Bauer E."/>
            <person name="Tobe S.S."/>
        </authorList>
    </citation>
    <scope>NUCLEOTIDE SEQUENCE</scope>
    <source>
        <strain evidence="2">Stay&amp;Tobe</strain>
    </source>
</reference>
<reference evidence="2" key="2">
    <citation type="submission" date="2023-05" db="EMBL/GenBank/DDBJ databases">
        <authorList>
            <person name="Fouks B."/>
        </authorList>
    </citation>
    <scope>NUCLEOTIDE SEQUENCE</scope>
    <source>
        <strain evidence="2">Stay&amp;Tobe</strain>
        <tissue evidence="2">Testes</tissue>
    </source>
</reference>
<proteinExistence type="predicted"/>
<evidence type="ECO:0000313" key="2">
    <source>
        <dbReference type="EMBL" id="KAJ9598406.1"/>
    </source>
</evidence>
<keyword evidence="3" id="KW-1185">Reference proteome</keyword>
<evidence type="ECO:0000256" key="1">
    <source>
        <dbReference type="SAM" id="MobiDB-lite"/>
    </source>
</evidence>
<comment type="caution">
    <text evidence="2">The sequence shown here is derived from an EMBL/GenBank/DDBJ whole genome shotgun (WGS) entry which is preliminary data.</text>
</comment>
<gene>
    <name evidence="2" type="ORF">L9F63_010928</name>
</gene>
<evidence type="ECO:0000313" key="3">
    <source>
        <dbReference type="Proteomes" id="UP001233999"/>
    </source>
</evidence>
<dbReference type="EMBL" id="JASPKZ010001222">
    <property type="protein sequence ID" value="KAJ9598406.1"/>
    <property type="molecule type" value="Genomic_DNA"/>
</dbReference>
<feature type="compositionally biased region" description="Basic and acidic residues" evidence="1">
    <location>
        <begin position="83"/>
        <end position="94"/>
    </location>
</feature>
<organism evidence="2 3">
    <name type="scientific">Diploptera punctata</name>
    <name type="common">Pacific beetle cockroach</name>
    <dbReference type="NCBI Taxonomy" id="6984"/>
    <lineage>
        <taxon>Eukaryota</taxon>
        <taxon>Metazoa</taxon>
        <taxon>Ecdysozoa</taxon>
        <taxon>Arthropoda</taxon>
        <taxon>Hexapoda</taxon>
        <taxon>Insecta</taxon>
        <taxon>Pterygota</taxon>
        <taxon>Neoptera</taxon>
        <taxon>Polyneoptera</taxon>
        <taxon>Dictyoptera</taxon>
        <taxon>Blattodea</taxon>
        <taxon>Blaberoidea</taxon>
        <taxon>Blaberidae</taxon>
        <taxon>Diplopterinae</taxon>
        <taxon>Diploptera</taxon>
    </lineage>
</organism>
<accession>A0AAD8EQ86</accession>
<protein>
    <submittedName>
        <fullName evidence="2">Uncharacterized protein</fullName>
    </submittedName>
</protein>
<dbReference type="AlphaFoldDB" id="A0AAD8EQ86"/>
<dbReference type="Proteomes" id="UP001233999">
    <property type="component" value="Unassembled WGS sequence"/>
</dbReference>
<feature type="compositionally biased region" description="Basic and acidic residues" evidence="1">
    <location>
        <begin position="67"/>
        <end position="76"/>
    </location>
</feature>
<sequence length="122" mass="13522">MGAYDLTIDTLKKLDAIRKAEIKNTSQYLQVLHHAAKNTVIEIQTACFITGKEDYPSLNTSVQQQENKPKPDEPISHPKSHRKENPTESTKGTENDDNEQSEAGVSATTLEPEIMETTPSIA</sequence>
<feature type="region of interest" description="Disordered" evidence="1">
    <location>
        <begin position="58"/>
        <end position="122"/>
    </location>
</feature>